<evidence type="ECO:0000313" key="1">
    <source>
        <dbReference type="EMBL" id="MBD2610496.1"/>
    </source>
</evidence>
<accession>A0ABR8H3S8</accession>
<reference evidence="1 2" key="1">
    <citation type="journal article" date="2020" name="ISME J.">
        <title>Comparative genomics reveals insights into cyanobacterial evolution and habitat adaptation.</title>
        <authorList>
            <person name="Chen M.Y."/>
            <person name="Teng W.K."/>
            <person name="Zhao L."/>
            <person name="Hu C.X."/>
            <person name="Zhou Y.K."/>
            <person name="Han B.P."/>
            <person name="Song L.R."/>
            <person name="Shu W.S."/>
        </authorList>
    </citation>
    <scope>NUCLEOTIDE SEQUENCE [LARGE SCALE GENOMIC DNA]</scope>
    <source>
        <strain evidence="1 2">FACHB-252</strain>
    </source>
</reference>
<keyword evidence="2" id="KW-1185">Reference proteome</keyword>
<dbReference type="GO" id="GO:0008168">
    <property type="term" value="F:methyltransferase activity"/>
    <property type="evidence" value="ECO:0007669"/>
    <property type="project" value="UniProtKB-KW"/>
</dbReference>
<dbReference type="EMBL" id="JACJTC010000003">
    <property type="protein sequence ID" value="MBD2610496.1"/>
    <property type="molecule type" value="Genomic_DNA"/>
</dbReference>
<protein>
    <submittedName>
        <fullName evidence="1">Class I SAM-dependent methyltransferase</fullName>
    </submittedName>
</protein>
<keyword evidence="1" id="KW-0489">Methyltransferase</keyword>
<dbReference type="SUPFAM" id="SSF53335">
    <property type="entry name" value="S-adenosyl-L-methionine-dependent methyltransferases"/>
    <property type="match status" value="1"/>
</dbReference>
<organism evidence="1 2">
    <name type="scientific">Nostoc punctiforme FACHB-252</name>
    <dbReference type="NCBI Taxonomy" id="1357509"/>
    <lineage>
        <taxon>Bacteria</taxon>
        <taxon>Bacillati</taxon>
        <taxon>Cyanobacteriota</taxon>
        <taxon>Cyanophyceae</taxon>
        <taxon>Nostocales</taxon>
        <taxon>Nostocaceae</taxon>
        <taxon>Nostoc</taxon>
    </lineage>
</organism>
<evidence type="ECO:0000313" key="2">
    <source>
        <dbReference type="Proteomes" id="UP000606396"/>
    </source>
</evidence>
<proteinExistence type="predicted"/>
<dbReference type="Pfam" id="PF13578">
    <property type="entry name" value="Methyltransf_24"/>
    <property type="match status" value="1"/>
</dbReference>
<sequence length="208" mass="24393">MLTSLVKGMIEHTPIKKWEYVDRQLEVRRKRKRIEFIEQFLPKNGIGAELGVFKGHLSPTLLKYAQPQKLHLVDPWYFLSSRWEWANGNQSTVDALITILQTFKKEIEDGRILIHVGDDLQVVATFPDGYFDWVYIDTSHQYEHTKQELHLLESKVKEDGIIAGDDWQPDPNRRHYGVYQAVNEFVSSGKYSLIYSDNENRQWAIKKS</sequence>
<dbReference type="RefSeq" id="WP_190948478.1">
    <property type="nucleotide sequence ID" value="NZ_JACJTC010000003.1"/>
</dbReference>
<name>A0ABR8H3S8_NOSPU</name>
<dbReference type="Proteomes" id="UP000606396">
    <property type="component" value="Unassembled WGS sequence"/>
</dbReference>
<dbReference type="GO" id="GO:0032259">
    <property type="term" value="P:methylation"/>
    <property type="evidence" value="ECO:0007669"/>
    <property type="project" value="UniProtKB-KW"/>
</dbReference>
<comment type="caution">
    <text evidence="1">The sequence shown here is derived from an EMBL/GenBank/DDBJ whole genome shotgun (WGS) entry which is preliminary data.</text>
</comment>
<dbReference type="InterPro" id="IPR029063">
    <property type="entry name" value="SAM-dependent_MTases_sf"/>
</dbReference>
<dbReference type="Gene3D" id="3.40.50.150">
    <property type="entry name" value="Vaccinia Virus protein VP39"/>
    <property type="match status" value="1"/>
</dbReference>
<gene>
    <name evidence="1" type="ORF">H6G94_04270</name>
</gene>
<keyword evidence="1" id="KW-0808">Transferase</keyword>